<feature type="transmembrane region" description="Helical" evidence="7">
    <location>
        <begin position="159"/>
        <end position="182"/>
    </location>
</feature>
<proteinExistence type="inferred from homology"/>
<evidence type="ECO:0008006" key="9">
    <source>
        <dbReference type="Google" id="ProtNLM"/>
    </source>
</evidence>
<dbReference type="PANTHER" id="PTHR11654">
    <property type="entry name" value="OLIGOPEPTIDE TRANSPORTER-RELATED"/>
    <property type="match status" value="1"/>
</dbReference>
<reference evidence="8" key="1">
    <citation type="submission" date="2015-03" db="EMBL/GenBank/DDBJ databases">
        <title>A transcriptome of Araucaria cunninghamii, an australian fine timber species.</title>
        <authorList>
            <person name="Jing Yi C.J.Y."/>
            <person name="Yin San L.Y.S."/>
            <person name="Abdul Karim S.S."/>
            <person name="Wan Azmi N.N."/>
            <person name="Hercus R.R."/>
            <person name="Croft L.L."/>
        </authorList>
    </citation>
    <scope>NUCLEOTIDE SEQUENCE</scope>
    <source>
        <strain evidence="8">MI0301</strain>
        <tissue evidence="8">Leaf</tissue>
    </source>
</reference>
<dbReference type="AlphaFoldDB" id="A0A0D6R3B4"/>
<feature type="transmembrane region" description="Helical" evidence="7">
    <location>
        <begin position="487"/>
        <end position="508"/>
    </location>
</feature>
<evidence type="ECO:0000256" key="2">
    <source>
        <dbReference type="ARBA" id="ARBA00005982"/>
    </source>
</evidence>
<evidence type="ECO:0000256" key="6">
    <source>
        <dbReference type="SAM" id="MobiDB-lite"/>
    </source>
</evidence>
<dbReference type="CDD" id="cd17416">
    <property type="entry name" value="MFS_NPF1_2"/>
    <property type="match status" value="1"/>
</dbReference>
<dbReference type="Pfam" id="PF00854">
    <property type="entry name" value="PTR2"/>
    <property type="match status" value="1"/>
</dbReference>
<feature type="transmembrane region" description="Helical" evidence="7">
    <location>
        <begin position="208"/>
        <end position="232"/>
    </location>
</feature>
<sequence>MAAMPSVQEQQQQQQMRDGSLAVWKAAGDHNEERNGKDNNEGVDFRRSGALVMIPLPLLSTSATKDQSMEEEKEEKAERDAYAGASQQGGWKTMPYIIANEACEKLATIGLLANLIVYLTTIFNMPNVAASNVINIWSGTTNLSPVLGAFLSDSYIGRFWTIAFGCVASLVGMGLLTLTAVFPGLRPPPCGIHDGIEYCRAASPRQDALLYSSFVMMTIGAGGIRPCSIAFGADQFDYTSDKGKRSIASFFNWYYFSFTVAVMISLTIIVYIQDSVSWGWGMGIPTALMFLSVTSFFLGKSLYIRISPEGSSFTSFAQVVAAAYKKRHLSLPSPSEEAQQFYDPPMKETAVGAKSTSSSRILPVTRQLMFLNKAAIKTEQDFREDGSVVDPWRICSLQQVEELKSVIRIAPIWLAGINICVCMAQLNTFSVLQAQTMNRHLGSHFKIPAGTFGIFTMLTLTFFLPIYDRIVVPYSRRRSKQGQGITLLQRIGMGYAVIILSMALAAVFETKRRHLAVSNGFQEKAKAVVPMSAFWLVPQYAVAGIAEGFSMIGLIEFLYSQFPENMRSVAGALFFLNLGLGNYISSFLVTVVHKTTGGRHHYSWLGQNLNRSKLDNFYWLLAGLAVLNLVYFLVCARWYRYKTTVRVDVRDVSQPMSTSLNNGKETKTITIAEV</sequence>
<feature type="compositionally biased region" description="Basic and acidic residues" evidence="6">
    <location>
        <begin position="27"/>
        <end position="44"/>
    </location>
</feature>
<feature type="transmembrane region" description="Helical" evidence="7">
    <location>
        <begin position="540"/>
        <end position="559"/>
    </location>
</feature>
<evidence type="ECO:0000256" key="5">
    <source>
        <dbReference type="ARBA" id="ARBA00023136"/>
    </source>
</evidence>
<comment type="subcellular location">
    <subcellularLocation>
        <location evidence="1">Membrane</location>
        <topology evidence="1">Multi-pass membrane protein</topology>
    </subcellularLocation>
</comment>
<evidence type="ECO:0000313" key="8">
    <source>
        <dbReference type="EMBL" id="JAG98322.1"/>
    </source>
</evidence>
<dbReference type="GO" id="GO:0022857">
    <property type="term" value="F:transmembrane transporter activity"/>
    <property type="evidence" value="ECO:0007669"/>
    <property type="project" value="InterPro"/>
</dbReference>
<feature type="transmembrane region" description="Helical" evidence="7">
    <location>
        <begin position="253"/>
        <end position="272"/>
    </location>
</feature>
<evidence type="ECO:0000256" key="7">
    <source>
        <dbReference type="SAM" id="Phobius"/>
    </source>
</evidence>
<feature type="compositionally biased region" description="Basic and acidic residues" evidence="6">
    <location>
        <begin position="67"/>
        <end position="81"/>
    </location>
</feature>
<keyword evidence="5 7" id="KW-0472">Membrane</keyword>
<feature type="transmembrane region" description="Helical" evidence="7">
    <location>
        <begin position="278"/>
        <end position="298"/>
    </location>
</feature>
<protein>
    <recommendedName>
        <fullName evidence="9">Major facilitator superfamily (MFS) profile domain-containing protein</fullName>
    </recommendedName>
</protein>
<dbReference type="SUPFAM" id="SSF103473">
    <property type="entry name" value="MFS general substrate transporter"/>
    <property type="match status" value="1"/>
</dbReference>
<evidence type="ECO:0000256" key="4">
    <source>
        <dbReference type="ARBA" id="ARBA00022989"/>
    </source>
</evidence>
<keyword evidence="4 7" id="KW-1133">Transmembrane helix</keyword>
<accession>A0A0D6R3B4</accession>
<feature type="transmembrane region" description="Helical" evidence="7">
    <location>
        <begin position="617"/>
        <end position="636"/>
    </location>
</feature>
<dbReference type="InterPro" id="IPR000109">
    <property type="entry name" value="POT_fam"/>
</dbReference>
<dbReference type="GO" id="GO:0016020">
    <property type="term" value="C:membrane"/>
    <property type="evidence" value="ECO:0007669"/>
    <property type="project" value="UniProtKB-SubCell"/>
</dbReference>
<dbReference type="EMBL" id="GCKF01026455">
    <property type="protein sequence ID" value="JAG98322.1"/>
    <property type="molecule type" value="Transcribed_RNA"/>
</dbReference>
<feature type="transmembrane region" description="Helical" evidence="7">
    <location>
        <begin position="406"/>
        <end position="427"/>
    </location>
</feature>
<evidence type="ECO:0000256" key="1">
    <source>
        <dbReference type="ARBA" id="ARBA00004141"/>
    </source>
</evidence>
<dbReference type="InterPro" id="IPR036259">
    <property type="entry name" value="MFS_trans_sf"/>
</dbReference>
<feature type="transmembrane region" description="Helical" evidence="7">
    <location>
        <begin position="447"/>
        <end position="467"/>
    </location>
</feature>
<keyword evidence="3 7" id="KW-0812">Transmembrane</keyword>
<comment type="similarity">
    <text evidence="2">Belongs to the major facilitator superfamily. Proton-dependent oligopeptide transporter (POT/PTR) (TC 2.A.17) family.</text>
</comment>
<feature type="region of interest" description="Disordered" evidence="6">
    <location>
        <begin position="63"/>
        <end position="84"/>
    </location>
</feature>
<organism evidence="8">
    <name type="scientific">Araucaria cunninghamii</name>
    <name type="common">Hoop pine</name>
    <name type="synonym">Moreton Bay pine</name>
    <dbReference type="NCBI Taxonomy" id="56994"/>
    <lineage>
        <taxon>Eukaryota</taxon>
        <taxon>Viridiplantae</taxon>
        <taxon>Streptophyta</taxon>
        <taxon>Embryophyta</taxon>
        <taxon>Tracheophyta</taxon>
        <taxon>Spermatophyta</taxon>
        <taxon>Pinopsida</taxon>
        <taxon>Pinidae</taxon>
        <taxon>Conifers II</taxon>
        <taxon>Araucariales</taxon>
        <taxon>Araucariaceae</taxon>
        <taxon>Araucaria</taxon>
    </lineage>
</organism>
<evidence type="ECO:0000256" key="3">
    <source>
        <dbReference type="ARBA" id="ARBA00022692"/>
    </source>
</evidence>
<dbReference type="Gene3D" id="1.20.1250.20">
    <property type="entry name" value="MFS general substrate transporter like domains"/>
    <property type="match status" value="1"/>
</dbReference>
<name>A0A0D6R3B4_ARACU</name>
<feature type="transmembrane region" description="Helical" evidence="7">
    <location>
        <begin position="571"/>
        <end position="592"/>
    </location>
</feature>
<feature type="region of interest" description="Disordered" evidence="6">
    <location>
        <begin position="1"/>
        <end position="44"/>
    </location>
</feature>